<dbReference type="PROSITE" id="PS51755">
    <property type="entry name" value="OMPR_PHOB"/>
    <property type="match status" value="1"/>
</dbReference>
<evidence type="ECO:0000259" key="7">
    <source>
        <dbReference type="PROSITE" id="PS51755"/>
    </source>
</evidence>
<dbReference type="SMART" id="SM00862">
    <property type="entry name" value="Trans_reg_C"/>
    <property type="match status" value="1"/>
</dbReference>
<comment type="caution">
    <text evidence="4">Lacks conserved residue(s) required for the propagation of feature annotation.</text>
</comment>
<reference evidence="8 9" key="1">
    <citation type="submission" date="2018-07" db="EMBL/GenBank/DDBJ databases">
        <title>High-quality-draft genome sequence of Gaiella occulta.</title>
        <authorList>
            <person name="Severino R."/>
            <person name="Froufe H.J.C."/>
            <person name="Rainey F.A."/>
            <person name="Barroso C."/>
            <person name="Albuquerque L."/>
            <person name="Lobo-Da-Cunha A."/>
            <person name="Da Costa M.S."/>
            <person name="Egas C."/>
        </authorList>
    </citation>
    <scope>NUCLEOTIDE SEQUENCE [LARGE SCALE GENOMIC DNA]</scope>
    <source>
        <strain evidence="8 9">F2-233</strain>
    </source>
</reference>
<dbReference type="InterPro" id="IPR011006">
    <property type="entry name" value="CheY-like_superfamily"/>
</dbReference>
<evidence type="ECO:0000256" key="1">
    <source>
        <dbReference type="ARBA" id="ARBA00023015"/>
    </source>
</evidence>
<dbReference type="Gene3D" id="3.40.50.2300">
    <property type="match status" value="1"/>
</dbReference>
<evidence type="ECO:0000313" key="8">
    <source>
        <dbReference type="EMBL" id="RDI74983.1"/>
    </source>
</evidence>
<dbReference type="SUPFAM" id="SSF52172">
    <property type="entry name" value="CheY-like"/>
    <property type="match status" value="1"/>
</dbReference>
<dbReference type="EMBL" id="QQZY01000002">
    <property type="protein sequence ID" value="RDI74983.1"/>
    <property type="molecule type" value="Genomic_DNA"/>
</dbReference>
<dbReference type="PROSITE" id="PS50110">
    <property type="entry name" value="RESPONSE_REGULATORY"/>
    <property type="match status" value="1"/>
</dbReference>
<dbReference type="AlphaFoldDB" id="A0A7M2YZN6"/>
<dbReference type="SUPFAM" id="SSF46894">
    <property type="entry name" value="C-terminal effector domain of the bipartite response regulators"/>
    <property type="match status" value="1"/>
</dbReference>
<dbReference type="InterPro" id="IPR001789">
    <property type="entry name" value="Sig_transdc_resp-reg_receiver"/>
</dbReference>
<dbReference type="PANTHER" id="PTHR48111:SF67">
    <property type="entry name" value="TRANSCRIPTIONAL REGULATORY PROTEIN TCTD"/>
    <property type="match status" value="1"/>
</dbReference>
<keyword evidence="3" id="KW-0804">Transcription</keyword>
<sequence>MAPVPTELLLVESEPETRGFLERHLRSDGFRVHEAGWDAQALDIAERSRPHVVIAGEPDLCARLREGEPGRRWDRNVPVIVLADPDADPVDRVRAFEKGADDVVERHLYLELVARIHALLRRSGVGLADVLEVGDLVIDHRARQVRLGGVPVPLAAKEFDLAARLASDPERVFSKEELLRDVWGLRGRLVTRTVDSHASRLRRKLRAAGDGRFVVNVWGKGYRML</sequence>
<dbReference type="PANTHER" id="PTHR48111">
    <property type="entry name" value="REGULATOR OF RPOS"/>
    <property type="match status" value="1"/>
</dbReference>
<dbReference type="GO" id="GO:0005829">
    <property type="term" value="C:cytosol"/>
    <property type="evidence" value="ECO:0007669"/>
    <property type="project" value="TreeGrafter"/>
</dbReference>
<evidence type="ECO:0000256" key="5">
    <source>
        <dbReference type="PROSITE-ProRule" id="PRU01091"/>
    </source>
</evidence>
<dbReference type="GO" id="GO:0032993">
    <property type="term" value="C:protein-DNA complex"/>
    <property type="evidence" value="ECO:0007669"/>
    <property type="project" value="TreeGrafter"/>
</dbReference>
<dbReference type="InterPro" id="IPR036388">
    <property type="entry name" value="WH-like_DNA-bd_sf"/>
</dbReference>
<keyword evidence="2 5" id="KW-0238">DNA-binding</keyword>
<evidence type="ECO:0000256" key="3">
    <source>
        <dbReference type="ARBA" id="ARBA00023163"/>
    </source>
</evidence>
<dbReference type="Gene3D" id="1.10.10.10">
    <property type="entry name" value="Winged helix-like DNA-binding domain superfamily/Winged helix DNA-binding domain"/>
    <property type="match status" value="1"/>
</dbReference>
<protein>
    <submittedName>
        <fullName evidence="8">CheY-like/winged-helix DNA-binding domain-containing response regulator</fullName>
    </submittedName>
</protein>
<dbReference type="GO" id="GO:0000156">
    <property type="term" value="F:phosphorelay response regulator activity"/>
    <property type="evidence" value="ECO:0007669"/>
    <property type="project" value="TreeGrafter"/>
</dbReference>
<comment type="caution">
    <text evidence="8">The sequence shown here is derived from an EMBL/GenBank/DDBJ whole genome shotgun (WGS) entry which is preliminary data.</text>
</comment>
<dbReference type="GO" id="GO:0000976">
    <property type="term" value="F:transcription cis-regulatory region binding"/>
    <property type="evidence" value="ECO:0007669"/>
    <property type="project" value="TreeGrafter"/>
</dbReference>
<dbReference type="InterPro" id="IPR016032">
    <property type="entry name" value="Sig_transdc_resp-reg_C-effctor"/>
</dbReference>
<feature type="DNA-binding region" description="OmpR/PhoB-type" evidence="5">
    <location>
        <begin position="128"/>
        <end position="225"/>
    </location>
</feature>
<proteinExistence type="predicted"/>
<evidence type="ECO:0000256" key="4">
    <source>
        <dbReference type="PROSITE-ProRule" id="PRU00169"/>
    </source>
</evidence>
<dbReference type="CDD" id="cd00383">
    <property type="entry name" value="trans_reg_C"/>
    <property type="match status" value="1"/>
</dbReference>
<name>A0A7M2YZN6_9ACTN</name>
<evidence type="ECO:0000313" key="9">
    <source>
        <dbReference type="Proteomes" id="UP000254134"/>
    </source>
</evidence>
<feature type="domain" description="Response regulatory" evidence="6">
    <location>
        <begin position="7"/>
        <end position="121"/>
    </location>
</feature>
<dbReference type="SMART" id="SM00448">
    <property type="entry name" value="REC"/>
    <property type="match status" value="1"/>
</dbReference>
<keyword evidence="1" id="KW-0805">Transcription regulation</keyword>
<dbReference type="InterPro" id="IPR039420">
    <property type="entry name" value="WalR-like"/>
</dbReference>
<gene>
    <name evidence="8" type="ORF">Gocc_0781</name>
</gene>
<organism evidence="8 9">
    <name type="scientific">Gaiella occulta</name>
    <dbReference type="NCBI Taxonomy" id="1002870"/>
    <lineage>
        <taxon>Bacteria</taxon>
        <taxon>Bacillati</taxon>
        <taxon>Actinomycetota</taxon>
        <taxon>Thermoleophilia</taxon>
        <taxon>Gaiellales</taxon>
        <taxon>Gaiellaceae</taxon>
        <taxon>Gaiella</taxon>
    </lineage>
</organism>
<dbReference type="Proteomes" id="UP000254134">
    <property type="component" value="Unassembled WGS sequence"/>
</dbReference>
<evidence type="ECO:0000256" key="2">
    <source>
        <dbReference type="ARBA" id="ARBA00023125"/>
    </source>
</evidence>
<accession>A0A7M2YZN6</accession>
<keyword evidence="9" id="KW-1185">Reference proteome</keyword>
<reference evidence="9" key="2">
    <citation type="journal article" date="2019" name="MicrobiologyOpen">
        <title>High-quality draft genome sequence of Gaiella occulta isolated from a 150 meter deep mineral water borehole and comparison with the genome sequences of other deep-branching lineages of the phylum Actinobacteria.</title>
        <authorList>
            <person name="Severino R."/>
            <person name="Froufe H.J.C."/>
            <person name="Barroso C."/>
            <person name="Albuquerque L."/>
            <person name="Lobo-da-Cunha A."/>
            <person name="da Costa M.S."/>
            <person name="Egas C."/>
        </authorList>
    </citation>
    <scope>NUCLEOTIDE SEQUENCE [LARGE SCALE GENOMIC DNA]</scope>
    <source>
        <strain evidence="9">F2-233</strain>
    </source>
</reference>
<dbReference type="Pfam" id="PF00486">
    <property type="entry name" value="Trans_reg_C"/>
    <property type="match status" value="1"/>
</dbReference>
<dbReference type="InterPro" id="IPR001867">
    <property type="entry name" value="OmpR/PhoB-type_DNA-bd"/>
</dbReference>
<evidence type="ECO:0000259" key="6">
    <source>
        <dbReference type="PROSITE" id="PS50110"/>
    </source>
</evidence>
<feature type="domain" description="OmpR/PhoB-type" evidence="7">
    <location>
        <begin position="128"/>
        <end position="225"/>
    </location>
</feature>
<dbReference type="GO" id="GO:0006355">
    <property type="term" value="P:regulation of DNA-templated transcription"/>
    <property type="evidence" value="ECO:0007669"/>
    <property type="project" value="InterPro"/>
</dbReference>